<evidence type="ECO:0000313" key="3">
    <source>
        <dbReference type="Proteomes" id="UP000238390"/>
    </source>
</evidence>
<dbReference type="Proteomes" id="UP000238390">
    <property type="component" value="Chromosome"/>
</dbReference>
<feature type="compositionally biased region" description="Low complexity" evidence="1">
    <location>
        <begin position="43"/>
        <end position="58"/>
    </location>
</feature>
<organism evidence="2 3">
    <name type="scientific">Pseudomonas paraeruginosa</name>
    <dbReference type="NCBI Taxonomy" id="2994495"/>
    <lineage>
        <taxon>Bacteria</taxon>
        <taxon>Pseudomonadati</taxon>
        <taxon>Pseudomonadota</taxon>
        <taxon>Gammaproteobacteria</taxon>
        <taxon>Pseudomonadales</taxon>
        <taxon>Pseudomonadaceae</taxon>
        <taxon>Pseudomonas</taxon>
    </lineage>
</organism>
<feature type="region of interest" description="Disordered" evidence="1">
    <location>
        <begin position="12"/>
        <end position="73"/>
    </location>
</feature>
<keyword evidence="3" id="KW-1185">Reference proteome</keyword>
<name>A0A2R3J5A0_9PSED</name>
<gene>
    <name evidence="2" type="ORF">CSB93_1411</name>
</gene>
<protein>
    <submittedName>
        <fullName evidence="2">Uncharacterized protein</fullName>
    </submittedName>
</protein>
<proteinExistence type="predicted"/>
<evidence type="ECO:0000256" key="1">
    <source>
        <dbReference type="SAM" id="MobiDB-lite"/>
    </source>
</evidence>
<accession>A0A2R3J5A0</accession>
<dbReference type="EMBL" id="CP027169">
    <property type="protein sequence ID" value="AVK09077.1"/>
    <property type="molecule type" value="Genomic_DNA"/>
</dbReference>
<reference evidence="2 3" key="1">
    <citation type="submission" date="2018-02" db="EMBL/GenBank/DDBJ databases">
        <title>FDA/CDC Antimicrobial Resistant Isolate Bank Genome Sequencing.</title>
        <authorList>
            <person name="Benahmed F.H."/>
            <person name="Lutgring J.D."/>
            <person name="Yoo B."/>
            <person name="Machado M."/>
            <person name="Brown A."/>
            <person name="McAllister G."/>
            <person name="Perry A."/>
            <person name="Halpin A.L."/>
            <person name="Vavikolanu K."/>
            <person name="Ott S."/>
            <person name="Zhao X."/>
            <person name="Tallon L.J."/>
            <person name="Sadzewicz L."/>
            <person name="Aluvathingal J."/>
            <person name="Nadendla S."/>
            <person name="Voskania-kordi A."/>
            <person name="Simonyan V."/>
            <person name="Patel J."/>
            <person name="Shawar R.M."/>
        </authorList>
    </citation>
    <scope>NUCLEOTIDE SEQUENCE [LARGE SCALE GENOMIC DNA]</scope>
    <source>
        <strain evidence="2 3">AR_0356</strain>
    </source>
</reference>
<evidence type="ECO:0000313" key="2">
    <source>
        <dbReference type="EMBL" id="AVK09077.1"/>
    </source>
</evidence>
<sequence length="98" mass="10821">MWCFRRRFWRRRAGDRSHGAPSGRNPKKKAAGSSGLEKTSNRSNQGSASGSLSSVCTGHWKPVGTQSDSSMESLFDSSGNYVFHVPLFGWRDRGKQNG</sequence>
<dbReference type="AlphaFoldDB" id="A0A2R3J5A0"/>